<reference evidence="1 2" key="1">
    <citation type="journal article" date="2023" name="ISME J.">
        <title>Cultivation and genomic characterization of novel and ubiquitous marine nitrite-oxidizing bacteria from the Nitrospirales.</title>
        <authorList>
            <person name="Mueller A.J."/>
            <person name="Daebeler A."/>
            <person name="Herbold C.W."/>
            <person name="Kirkegaard R.H."/>
            <person name="Daims H."/>
        </authorList>
    </citation>
    <scope>NUCLEOTIDE SEQUENCE [LARGE SCALE GENOMIC DNA]</scope>
    <source>
        <strain evidence="1 2">EB</strain>
    </source>
</reference>
<sequence length="150" mass="17452">MSELSFPKIPQYRMTLFYGPEQHESDSEVMYCVFNVKKRSWKGGVQVAVELSRRQVSDIRECFQVDAWLQASLAHLLPPERKDYFERGQDIVIQQLCLLKLQLAIEVGIRQENSRIAHDDLVSELVEMLKKVESTMKEEVLQELDIELPA</sequence>
<evidence type="ECO:0000313" key="1">
    <source>
        <dbReference type="EMBL" id="MDT7042598.1"/>
    </source>
</evidence>
<keyword evidence="2" id="KW-1185">Reference proteome</keyword>
<evidence type="ECO:0000313" key="2">
    <source>
        <dbReference type="Proteomes" id="UP001250932"/>
    </source>
</evidence>
<gene>
    <name evidence="1" type="ORF">PPG34_09550</name>
</gene>
<accession>A0ABU3K8D4</accession>
<proteinExistence type="predicted"/>
<name>A0ABU3K8D4_9BACT</name>
<comment type="caution">
    <text evidence="1">The sequence shown here is derived from an EMBL/GenBank/DDBJ whole genome shotgun (WGS) entry which is preliminary data.</text>
</comment>
<protein>
    <submittedName>
        <fullName evidence="1">Uncharacterized protein</fullName>
    </submittedName>
</protein>
<dbReference type="RefSeq" id="WP_313833030.1">
    <property type="nucleotide sequence ID" value="NZ_JAQOUE010000001.1"/>
</dbReference>
<organism evidence="1 2">
    <name type="scientific">Candidatus Nitronereus thalassa</name>
    <dbReference type="NCBI Taxonomy" id="3020898"/>
    <lineage>
        <taxon>Bacteria</taxon>
        <taxon>Pseudomonadati</taxon>
        <taxon>Nitrospirota</taxon>
        <taxon>Nitrospiria</taxon>
        <taxon>Nitrospirales</taxon>
        <taxon>Nitrospiraceae</taxon>
        <taxon>Candidatus Nitronereus</taxon>
    </lineage>
</organism>
<dbReference type="EMBL" id="JAQOUE010000001">
    <property type="protein sequence ID" value="MDT7042598.1"/>
    <property type="molecule type" value="Genomic_DNA"/>
</dbReference>
<dbReference type="Proteomes" id="UP001250932">
    <property type="component" value="Unassembled WGS sequence"/>
</dbReference>